<keyword evidence="15" id="KW-1185">Reference proteome</keyword>
<dbReference type="GO" id="GO:0005385">
    <property type="term" value="F:zinc ion transmembrane transporter activity"/>
    <property type="evidence" value="ECO:0007669"/>
    <property type="project" value="UniProtKB-UniRule"/>
</dbReference>
<dbReference type="GO" id="GO:0046872">
    <property type="term" value="F:metal ion binding"/>
    <property type="evidence" value="ECO:0007669"/>
    <property type="project" value="UniProtKB-KW"/>
</dbReference>
<feature type="transmembrane region" description="Helical" evidence="13">
    <location>
        <begin position="253"/>
        <end position="275"/>
    </location>
</feature>
<evidence type="ECO:0000256" key="11">
    <source>
        <dbReference type="ARBA" id="ARBA00023065"/>
    </source>
</evidence>
<comment type="function">
    <text evidence="13">Mediates zinc uptake. May also transport other divalent cations.</text>
</comment>
<organism evidence="14 15">
    <name type="scientific">Desulfurispirillum indicum (strain ATCC BAA-1389 / DSM 22839 / S5)</name>
    <dbReference type="NCBI Taxonomy" id="653733"/>
    <lineage>
        <taxon>Bacteria</taxon>
        <taxon>Pseudomonadati</taxon>
        <taxon>Chrysiogenota</taxon>
        <taxon>Chrysiogenia</taxon>
        <taxon>Chrysiogenales</taxon>
        <taxon>Chrysiogenaceae</taxon>
        <taxon>Desulfurispirillum</taxon>
    </lineage>
</organism>
<comment type="similarity">
    <text evidence="2 13">Belongs to the ZIP transporter (TC 2.A.5) family. ZupT subfamily.</text>
</comment>
<dbReference type="InParanoid" id="E6W1D1"/>
<feature type="transmembrane region" description="Helical" evidence="13">
    <location>
        <begin position="161"/>
        <end position="182"/>
    </location>
</feature>
<keyword evidence="12 13" id="KW-0472">Membrane</keyword>
<dbReference type="InterPro" id="IPR003689">
    <property type="entry name" value="ZIP"/>
</dbReference>
<keyword evidence="7 13" id="KW-0862">Zinc</keyword>
<feature type="binding site" description="M2 metal binding site" evidence="13">
    <location>
        <position position="176"/>
    </location>
    <ligand>
        <name>Fe(2+)</name>
        <dbReference type="ChEBI" id="CHEBI:29033"/>
    </ligand>
</feature>
<dbReference type="Pfam" id="PF02535">
    <property type="entry name" value="Zip"/>
    <property type="match status" value="1"/>
</dbReference>
<evidence type="ECO:0000313" key="14">
    <source>
        <dbReference type="EMBL" id="ADU65387.1"/>
    </source>
</evidence>
<evidence type="ECO:0000256" key="2">
    <source>
        <dbReference type="ARBA" id="ARBA00009703"/>
    </source>
</evidence>
<feature type="binding site" description="M1 metal binding site" evidence="13">
    <location>
        <position position="176"/>
    </location>
    <ligand>
        <name>Zn(2+)</name>
        <dbReference type="ChEBI" id="CHEBI:29105"/>
    </ligand>
</feature>
<dbReference type="InterPro" id="IPR023498">
    <property type="entry name" value="Zn_transptr_ZupT"/>
</dbReference>
<evidence type="ECO:0000256" key="6">
    <source>
        <dbReference type="ARBA" id="ARBA00022723"/>
    </source>
</evidence>
<keyword evidence="6" id="KW-0479">Metal-binding</keyword>
<feature type="binding site" description="M2 metal binding site" evidence="13">
    <location>
        <position position="205"/>
    </location>
    <ligand>
        <name>Fe(2+)</name>
        <dbReference type="ChEBI" id="CHEBI:29033"/>
    </ligand>
</feature>
<feature type="transmembrane region" description="Helical" evidence="13">
    <location>
        <begin position="6"/>
        <end position="32"/>
    </location>
</feature>
<evidence type="ECO:0000256" key="8">
    <source>
        <dbReference type="ARBA" id="ARBA00022906"/>
    </source>
</evidence>
<dbReference type="KEGG" id="din:Selin_0639"/>
<name>E6W1D1_DESIS</name>
<evidence type="ECO:0000256" key="5">
    <source>
        <dbReference type="ARBA" id="ARBA00022692"/>
    </source>
</evidence>
<feature type="binding site" description="M2 metal binding site" evidence="13">
    <location>
        <position position="144"/>
    </location>
    <ligand>
        <name>Fe(2+)</name>
        <dbReference type="ChEBI" id="CHEBI:29033"/>
    </ligand>
</feature>
<dbReference type="NCBIfam" id="NF003243">
    <property type="entry name" value="PRK04201.1"/>
    <property type="match status" value="1"/>
</dbReference>
<keyword evidence="5 13" id="KW-0812">Transmembrane</keyword>
<dbReference type="Proteomes" id="UP000002572">
    <property type="component" value="Chromosome"/>
</dbReference>
<evidence type="ECO:0000256" key="7">
    <source>
        <dbReference type="ARBA" id="ARBA00022833"/>
    </source>
</evidence>
<reference evidence="14 15" key="1">
    <citation type="submission" date="2010-12" db="EMBL/GenBank/DDBJ databases">
        <title>Complete sequence of Desulfurispirillum indicum S5.</title>
        <authorList>
            <consortium name="US DOE Joint Genome Institute"/>
            <person name="Lucas S."/>
            <person name="Copeland A."/>
            <person name="Lapidus A."/>
            <person name="Cheng J.-F."/>
            <person name="Goodwin L."/>
            <person name="Pitluck S."/>
            <person name="Chertkov O."/>
            <person name="Held B."/>
            <person name="Detter J.C."/>
            <person name="Han C."/>
            <person name="Tapia R."/>
            <person name="Land M."/>
            <person name="Hauser L."/>
            <person name="Kyrpides N."/>
            <person name="Ivanova N."/>
            <person name="Mikhailova N."/>
            <person name="Haggblom M."/>
            <person name="Rauschenbach I."/>
            <person name="Bini E."/>
            <person name="Woyke T."/>
        </authorList>
    </citation>
    <scope>NUCLEOTIDE SEQUENCE [LARGE SCALE GENOMIC DNA]</scope>
    <source>
        <strain evidence="15">ATCC BAA-1389 / DSM 22839 / S5</strain>
    </source>
</reference>
<dbReference type="HOGENOM" id="CLU_015114_1_3_0"/>
<evidence type="ECO:0000256" key="9">
    <source>
        <dbReference type="ARBA" id="ARBA00022989"/>
    </source>
</evidence>
<dbReference type="STRING" id="653733.Selin_0639"/>
<keyword evidence="8 13" id="KW-0864">Zinc transport</keyword>
<feature type="transmembrane region" description="Helical" evidence="13">
    <location>
        <begin position="39"/>
        <end position="57"/>
    </location>
</feature>
<dbReference type="EMBL" id="CP002432">
    <property type="protein sequence ID" value="ADU65387.1"/>
    <property type="molecule type" value="Genomic_DNA"/>
</dbReference>
<dbReference type="PANTHER" id="PTHR11040">
    <property type="entry name" value="ZINC/IRON TRANSPORTER"/>
    <property type="match status" value="1"/>
</dbReference>
<evidence type="ECO:0000256" key="13">
    <source>
        <dbReference type="HAMAP-Rule" id="MF_00548"/>
    </source>
</evidence>
<comment type="subcellular location">
    <subcellularLocation>
        <location evidence="13">Cell inner membrane</location>
        <topology evidence="13">Multi-pass membrane protein</topology>
    </subcellularLocation>
    <subcellularLocation>
        <location evidence="1">Cell membrane</location>
        <topology evidence="1">Multi-pass membrane protein</topology>
    </subcellularLocation>
</comment>
<feature type="transmembrane region" description="Helical" evidence="13">
    <location>
        <begin position="132"/>
        <end position="155"/>
    </location>
</feature>
<evidence type="ECO:0000256" key="4">
    <source>
        <dbReference type="ARBA" id="ARBA00022475"/>
    </source>
</evidence>
<feature type="transmembrane region" description="Helical" evidence="13">
    <location>
        <begin position="194"/>
        <end position="217"/>
    </location>
</feature>
<keyword evidence="11 13" id="KW-0406">Ion transport</keyword>
<dbReference type="eggNOG" id="COG0428">
    <property type="taxonomic scope" value="Bacteria"/>
</dbReference>
<evidence type="ECO:0000313" key="15">
    <source>
        <dbReference type="Proteomes" id="UP000002572"/>
    </source>
</evidence>
<dbReference type="FunCoup" id="E6W1D1">
    <property type="interactions" value="200"/>
</dbReference>
<keyword evidence="13" id="KW-0997">Cell inner membrane</keyword>
<evidence type="ECO:0000256" key="10">
    <source>
        <dbReference type="ARBA" id="ARBA00023004"/>
    </source>
</evidence>
<feature type="binding site" description="M1 metal binding site" evidence="13">
    <location>
        <position position="147"/>
    </location>
    <ligand>
        <name>Zn(2+)</name>
        <dbReference type="ChEBI" id="CHEBI:29105"/>
    </ligand>
</feature>
<gene>
    <name evidence="13" type="primary">zupT</name>
    <name evidence="14" type="ordered locus">Selin_0639</name>
</gene>
<keyword evidence="9 13" id="KW-1133">Transmembrane helix</keyword>
<protein>
    <recommendedName>
        <fullName evidence="13">Zinc transporter ZupT</fullName>
    </recommendedName>
</protein>
<proteinExistence type="inferred from homology"/>
<comment type="catalytic activity">
    <reaction evidence="13">
        <text>Zn(2+)(in) = Zn(2+)(out)</text>
        <dbReference type="Rhea" id="RHEA:29351"/>
        <dbReference type="ChEBI" id="CHEBI:29105"/>
    </reaction>
</comment>
<feature type="binding site" description="M2 metal binding site" evidence="13">
    <location>
        <position position="173"/>
    </location>
    <ligand>
        <name>Fe(2+)</name>
        <dbReference type="ChEBI" id="CHEBI:29033"/>
    </ligand>
</feature>
<keyword evidence="4 13" id="KW-1003">Cell membrane</keyword>
<keyword evidence="3 13" id="KW-0813">Transport</keyword>
<dbReference type="RefSeq" id="WP_013505275.1">
    <property type="nucleotide sequence ID" value="NC_014836.1"/>
</dbReference>
<evidence type="ECO:0000256" key="3">
    <source>
        <dbReference type="ARBA" id="ARBA00022448"/>
    </source>
</evidence>
<dbReference type="AlphaFoldDB" id="E6W1D1"/>
<dbReference type="PANTHER" id="PTHR11040:SF205">
    <property type="entry name" value="ZINC TRANSPORTER ZUPT"/>
    <property type="match status" value="1"/>
</dbReference>
<keyword evidence="10" id="KW-0408">Iron</keyword>
<dbReference type="HAMAP" id="MF_00548">
    <property type="entry name" value="ZupT"/>
    <property type="match status" value="1"/>
</dbReference>
<accession>E6W1D1</accession>
<feature type="binding site" description="M2 metal binding site" evidence="13">
    <location>
        <position position="147"/>
    </location>
    <ligand>
        <name>Fe(2+)</name>
        <dbReference type="ChEBI" id="CHEBI:29033"/>
    </ligand>
</feature>
<feature type="binding site" description="M1 metal binding site" evidence="13">
    <location>
        <position position="172"/>
    </location>
    <ligand>
        <name>Zn(2+)</name>
        <dbReference type="ChEBI" id="CHEBI:29105"/>
    </ligand>
</feature>
<dbReference type="OrthoDB" id="9787346at2"/>
<feature type="transmembrane region" description="Helical" evidence="13">
    <location>
        <begin position="77"/>
        <end position="99"/>
    </location>
</feature>
<feature type="transmembrane region" description="Helical" evidence="13">
    <location>
        <begin position="223"/>
        <end position="241"/>
    </location>
</feature>
<sequence length="278" mass="29449">MEFLTHPHFIFAFSLTLLAGLATSVGGVIALFVRTTSTVGLSLGLGFSAGVMIYVSFVEIFPEAIEAFTEHYSADYGYALATAALFAGIALSAAIDSFIPKDVNPHELKKESEFIGGEEEVRAQKARALKRTGVFTALAVAIHNFPEGFATFTVAMVDPSIAIPIAIAIAIHNIPEGVAVALPIYHSTGSRKKAFWYATGSGLAEPVGAIIGFALLAPFLSEATLGIVFAMVAGIMIYISFDELLPTARLYGTAHSAIIGLMGGMFVMALSLVMFETW</sequence>
<dbReference type="GO" id="GO:0005886">
    <property type="term" value="C:plasma membrane"/>
    <property type="evidence" value="ECO:0007669"/>
    <property type="project" value="UniProtKB-SubCell"/>
</dbReference>
<evidence type="ECO:0000256" key="12">
    <source>
        <dbReference type="ARBA" id="ARBA00023136"/>
    </source>
</evidence>
<evidence type="ECO:0000256" key="1">
    <source>
        <dbReference type="ARBA" id="ARBA00004651"/>
    </source>
</evidence>